<dbReference type="InterPro" id="IPR057251">
    <property type="entry name" value="FP_C"/>
</dbReference>
<dbReference type="EMBL" id="CAVLEF010000004">
    <property type="protein sequence ID" value="CAK1543258.1"/>
    <property type="molecule type" value="Genomic_DNA"/>
</dbReference>
<organism evidence="3 4">
    <name type="scientific">Leptosia nina</name>
    <dbReference type="NCBI Taxonomy" id="320188"/>
    <lineage>
        <taxon>Eukaryota</taxon>
        <taxon>Metazoa</taxon>
        <taxon>Ecdysozoa</taxon>
        <taxon>Arthropoda</taxon>
        <taxon>Hexapoda</taxon>
        <taxon>Insecta</taxon>
        <taxon>Pterygota</taxon>
        <taxon>Neoptera</taxon>
        <taxon>Endopterygota</taxon>
        <taxon>Lepidoptera</taxon>
        <taxon>Glossata</taxon>
        <taxon>Ditrysia</taxon>
        <taxon>Papilionoidea</taxon>
        <taxon>Pieridae</taxon>
        <taxon>Pierinae</taxon>
        <taxon>Leptosia</taxon>
    </lineage>
</organism>
<reference evidence="3 4" key="1">
    <citation type="submission" date="2023-11" db="EMBL/GenBank/DDBJ databases">
        <authorList>
            <person name="Okamura Y."/>
        </authorList>
    </citation>
    <scope>NUCLEOTIDE SEQUENCE [LARGE SCALE GENOMIC DNA]</scope>
</reference>
<evidence type="ECO:0000313" key="3">
    <source>
        <dbReference type="EMBL" id="CAK1543258.1"/>
    </source>
</evidence>
<comment type="caution">
    <text evidence="3">The sequence shown here is derived from an EMBL/GenBank/DDBJ whole genome shotgun (WGS) entry which is preliminary data.</text>
</comment>
<dbReference type="InterPro" id="IPR011011">
    <property type="entry name" value="Znf_FYVE_PHD"/>
</dbReference>
<dbReference type="Gene3D" id="3.30.40.10">
    <property type="entry name" value="Zinc/RING finger domain, C3HC4 (zinc finger)"/>
    <property type="match status" value="1"/>
</dbReference>
<keyword evidence="4" id="KW-1185">Reference proteome</keyword>
<dbReference type="InterPro" id="IPR002219">
    <property type="entry name" value="PKC_DAG/PE"/>
</dbReference>
<dbReference type="AlphaFoldDB" id="A0AAV1J4V5"/>
<dbReference type="Gene3D" id="1.20.58.130">
    <property type="match status" value="1"/>
</dbReference>
<dbReference type="Pfam" id="PF25298">
    <property type="entry name" value="Baculo_FP_2nd"/>
    <property type="match status" value="1"/>
</dbReference>
<feature type="coiled-coil region" evidence="1">
    <location>
        <begin position="85"/>
        <end position="164"/>
    </location>
</feature>
<dbReference type="Proteomes" id="UP001497472">
    <property type="component" value="Unassembled WGS sequence"/>
</dbReference>
<evidence type="ECO:0000256" key="1">
    <source>
        <dbReference type="SAM" id="Coils"/>
    </source>
</evidence>
<evidence type="ECO:0000259" key="2">
    <source>
        <dbReference type="PROSITE" id="PS50081"/>
    </source>
</evidence>
<name>A0AAV1J4V5_9NEOP</name>
<gene>
    <name evidence="3" type="ORF">LNINA_LOCUS3084</name>
</gene>
<feature type="domain" description="Phorbol-ester/DAG-type" evidence="2">
    <location>
        <begin position="1"/>
        <end position="46"/>
    </location>
</feature>
<evidence type="ECO:0000313" key="4">
    <source>
        <dbReference type="Proteomes" id="UP001497472"/>
    </source>
</evidence>
<keyword evidence="1" id="KW-0175">Coiled coil</keyword>
<dbReference type="PROSITE" id="PS50081">
    <property type="entry name" value="ZF_DAG_PE_2"/>
    <property type="match status" value="1"/>
</dbReference>
<protein>
    <recommendedName>
        <fullName evidence="2">Phorbol-ester/DAG-type domain-containing protein</fullName>
    </recommendedName>
</protein>
<sequence>MAQCQLCGKFLSSNDSVKCDKCPKIFHKQCVESVKDPKKAKLLAGCCRKYLHTLINGSSSQDSDLSPAFASSPNEVIPTDFMTELRAVRTEISNMRLEIQAFRSEMAELKPALQACVKKVDDMEQSVLSLETEVEKMKGNFDTMKVLEKNVMELKISLNNKEQECLSNDLEIYGIPEQKNENVFHSFFLYCNKIGVTIREEDAVNVWRPGRSDKDNFRPRPIIVRLTRRALRDEFLHSSRIRRHTPESPGSLQTAPRIYVNERLTKFNRLLLQKTRENAKKLEWKFTWVKNGRVFVRRTEGSKVKVIRTEDDINSVFGSQPLNNPCI</sequence>
<dbReference type="SUPFAM" id="SSF57903">
    <property type="entry name" value="FYVE/PHD zinc finger"/>
    <property type="match status" value="1"/>
</dbReference>
<proteinExistence type="predicted"/>
<accession>A0AAV1J4V5</accession>
<dbReference type="InterPro" id="IPR013083">
    <property type="entry name" value="Znf_RING/FYVE/PHD"/>
</dbReference>